<dbReference type="Gene3D" id="1.10.10.10">
    <property type="entry name" value="Winged helix-like DNA-binding domain superfamily/Winged helix DNA-binding domain"/>
    <property type="match status" value="1"/>
</dbReference>
<dbReference type="CDD" id="cd00090">
    <property type="entry name" value="HTH_ARSR"/>
    <property type="match status" value="1"/>
</dbReference>
<dbReference type="InterPro" id="IPR011991">
    <property type="entry name" value="ArsR-like_HTH"/>
</dbReference>
<proteinExistence type="predicted"/>
<comment type="caution">
    <text evidence="5">The sequence shown here is derived from an EMBL/GenBank/DDBJ whole genome shotgun (WGS) entry which is preliminary data.</text>
</comment>
<accession>A0A9W5VV31</accession>
<organism evidence="5 6">
    <name type="scientific">Bacillus cereus VD184</name>
    <dbReference type="NCBI Taxonomy" id="1053242"/>
    <lineage>
        <taxon>Bacteria</taxon>
        <taxon>Bacillati</taxon>
        <taxon>Bacillota</taxon>
        <taxon>Bacilli</taxon>
        <taxon>Bacillales</taxon>
        <taxon>Bacillaceae</taxon>
        <taxon>Bacillus</taxon>
        <taxon>Bacillus cereus group</taxon>
    </lineage>
</organism>
<dbReference type="InterPro" id="IPR036390">
    <property type="entry name" value="WH_DNA-bd_sf"/>
</dbReference>
<evidence type="ECO:0000256" key="1">
    <source>
        <dbReference type="ARBA" id="ARBA00023015"/>
    </source>
</evidence>
<feature type="domain" description="HTH arsR-type" evidence="4">
    <location>
        <begin position="9"/>
        <end position="99"/>
    </location>
</feature>
<evidence type="ECO:0000259" key="4">
    <source>
        <dbReference type="PROSITE" id="PS50987"/>
    </source>
</evidence>
<evidence type="ECO:0000313" key="5">
    <source>
        <dbReference type="EMBL" id="EOQ19564.1"/>
    </source>
</evidence>
<sequence>MQRFVTLETNSMEIQENVDTIKVMAHPVRLKILYELYKNKTLNVTQLTETLNIPQSTVSQHLAKMKGIILKGDRKGLEIYYSIHNNKANELVKLLCITD</sequence>
<keyword evidence="3" id="KW-0804">Transcription</keyword>
<dbReference type="Proteomes" id="UP000014028">
    <property type="component" value="Unassembled WGS sequence"/>
</dbReference>
<name>A0A9W5VV31_BACCE</name>
<dbReference type="Pfam" id="PF01022">
    <property type="entry name" value="HTH_5"/>
    <property type="match status" value="1"/>
</dbReference>
<dbReference type="InterPro" id="IPR001845">
    <property type="entry name" value="HTH_ArsR_DNA-bd_dom"/>
</dbReference>
<protein>
    <submittedName>
        <fullName evidence="5">Transcriptional repressor</fullName>
    </submittedName>
</protein>
<dbReference type="PROSITE" id="PS50987">
    <property type="entry name" value="HTH_ARSR_2"/>
    <property type="match status" value="1"/>
</dbReference>
<gene>
    <name evidence="5" type="ORF">IKC_04038</name>
</gene>
<dbReference type="SUPFAM" id="SSF46785">
    <property type="entry name" value="Winged helix' DNA-binding domain"/>
    <property type="match status" value="1"/>
</dbReference>
<dbReference type="NCBIfam" id="NF033788">
    <property type="entry name" value="HTH_metalloreg"/>
    <property type="match status" value="1"/>
</dbReference>
<dbReference type="RefSeq" id="WP_016121554.1">
    <property type="nucleotide sequence ID" value="NZ_KB976820.1"/>
</dbReference>
<reference evidence="5 6" key="1">
    <citation type="submission" date="2012-12" db="EMBL/GenBank/DDBJ databases">
        <title>The Genome Sequence of Bacillus cereus VD184.</title>
        <authorList>
            <consortium name="The Broad Institute Genome Sequencing Platform"/>
            <consortium name="The Broad Institute Genome Sequencing Center for Infectious Disease"/>
            <person name="Feldgarden M."/>
            <person name="Van der Auwera G.A."/>
            <person name="Mahillon J."/>
            <person name="Duprez V."/>
            <person name="Timmery S."/>
            <person name="Mattelet C."/>
            <person name="Dierick K."/>
            <person name="Sun M."/>
            <person name="Yu Z."/>
            <person name="Zhu L."/>
            <person name="Hu X."/>
            <person name="Shank E.B."/>
            <person name="Swiecicka I."/>
            <person name="Hansen B.M."/>
            <person name="Andrup L."/>
            <person name="Walker B."/>
            <person name="Young S.K."/>
            <person name="Zeng Q."/>
            <person name="Gargeya S."/>
            <person name="Fitzgerald M."/>
            <person name="Haas B."/>
            <person name="Abouelleil A."/>
            <person name="Alvarado L."/>
            <person name="Arachchi H.M."/>
            <person name="Berlin A.M."/>
            <person name="Chapman S.B."/>
            <person name="Dewar J."/>
            <person name="Goldberg J."/>
            <person name="Griggs A."/>
            <person name="Gujja S."/>
            <person name="Hansen M."/>
            <person name="Howarth C."/>
            <person name="Imamovic A."/>
            <person name="Larimer J."/>
            <person name="McCowan C."/>
            <person name="Murphy C."/>
            <person name="Neiman D."/>
            <person name="Pearson M."/>
            <person name="Priest M."/>
            <person name="Roberts A."/>
            <person name="Saif S."/>
            <person name="Shea T."/>
            <person name="Sisk P."/>
            <person name="Sykes S."/>
            <person name="Wortman J."/>
            <person name="Nusbaum C."/>
            <person name="Birren B."/>
        </authorList>
    </citation>
    <scope>NUCLEOTIDE SEQUENCE [LARGE SCALE GENOMIC DNA]</scope>
    <source>
        <strain evidence="5 6">VD184</strain>
    </source>
</reference>
<dbReference type="InterPro" id="IPR036388">
    <property type="entry name" value="WH-like_DNA-bd_sf"/>
</dbReference>
<dbReference type="InterPro" id="IPR051011">
    <property type="entry name" value="Metal_resp_trans_reg"/>
</dbReference>
<dbReference type="AlphaFoldDB" id="A0A9W5VV31"/>
<dbReference type="GO" id="GO:0003677">
    <property type="term" value="F:DNA binding"/>
    <property type="evidence" value="ECO:0007669"/>
    <property type="project" value="UniProtKB-KW"/>
</dbReference>
<evidence type="ECO:0000256" key="3">
    <source>
        <dbReference type="ARBA" id="ARBA00023163"/>
    </source>
</evidence>
<dbReference type="PANTHER" id="PTHR43132:SF2">
    <property type="entry name" value="ARSENICAL RESISTANCE OPERON REPRESSOR ARSR-RELATED"/>
    <property type="match status" value="1"/>
</dbReference>
<dbReference type="EMBL" id="AHFK01000018">
    <property type="protein sequence ID" value="EOQ19564.1"/>
    <property type="molecule type" value="Genomic_DNA"/>
</dbReference>
<dbReference type="GO" id="GO:0003700">
    <property type="term" value="F:DNA-binding transcription factor activity"/>
    <property type="evidence" value="ECO:0007669"/>
    <property type="project" value="InterPro"/>
</dbReference>
<keyword evidence="1" id="KW-0805">Transcription regulation</keyword>
<dbReference type="SMART" id="SM00418">
    <property type="entry name" value="HTH_ARSR"/>
    <property type="match status" value="1"/>
</dbReference>
<keyword evidence="2" id="KW-0238">DNA-binding</keyword>
<dbReference type="PANTHER" id="PTHR43132">
    <property type="entry name" value="ARSENICAL RESISTANCE OPERON REPRESSOR ARSR-RELATED"/>
    <property type="match status" value="1"/>
</dbReference>
<evidence type="ECO:0000313" key="6">
    <source>
        <dbReference type="Proteomes" id="UP000014028"/>
    </source>
</evidence>
<evidence type="ECO:0000256" key="2">
    <source>
        <dbReference type="ARBA" id="ARBA00023125"/>
    </source>
</evidence>